<proteinExistence type="predicted"/>
<feature type="region of interest" description="Disordered" evidence="1">
    <location>
        <begin position="39"/>
        <end position="67"/>
    </location>
</feature>
<organism evidence="2 3">
    <name type="scientific">Amycolatopsis dongchuanensis</name>
    <dbReference type="NCBI Taxonomy" id="1070866"/>
    <lineage>
        <taxon>Bacteria</taxon>
        <taxon>Bacillati</taxon>
        <taxon>Actinomycetota</taxon>
        <taxon>Actinomycetes</taxon>
        <taxon>Pseudonocardiales</taxon>
        <taxon>Pseudonocardiaceae</taxon>
        <taxon>Amycolatopsis</taxon>
    </lineage>
</organism>
<accession>A0ABP8VFP1</accession>
<sequence>MIFAGGAYRFRGPGFAWRTAHNAALIRLLSALLNGEPDIEVAPTTEGPATPPDARKTTRDTVENGYQ</sequence>
<evidence type="ECO:0000313" key="3">
    <source>
        <dbReference type="Proteomes" id="UP001500192"/>
    </source>
</evidence>
<feature type="compositionally biased region" description="Basic and acidic residues" evidence="1">
    <location>
        <begin position="53"/>
        <end position="67"/>
    </location>
</feature>
<reference evidence="3" key="1">
    <citation type="journal article" date="2019" name="Int. J. Syst. Evol. Microbiol.">
        <title>The Global Catalogue of Microorganisms (GCM) 10K type strain sequencing project: providing services to taxonomists for standard genome sequencing and annotation.</title>
        <authorList>
            <consortium name="The Broad Institute Genomics Platform"/>
            <consortium name="The Broad Institute Genome Sequencing Center for Infectious Disease"/>
            <person name="Wu L."/>
            <person name="Ma J."/>
        </authorList>
    </citation>
    <scope>NUCLEOTIDE SEQUENCE [LARGE SCALE GENOMIC DNA]</scope>
    <source>
        <strain evidence="3">JCM 18054</strain>
    </source>
</reference>
<gene>
    <name evidence="2" type="ORF">GCM10023214_62260</name>
</gene>
<dbReference type="EMBL" id="BAABIB010000120">
    <property type="protein sequence ID" value="GAA4661516.1"/>
    <property type="molecule type" value="Genomic_DNA"/>
</dbReference>
<dbReference type="Proteomes" id="UP001500192">
    <property type="component" value="Unassembled WGS sequence"/>
</dbReference>
<name>A0ABP8VFP1_9PSEU</name>
<evidence type="ECO:0000256" key="1">
    <source>
        <dbReference type="SAM" id="MobiDB-lite"/>
    </source>
</evidence>
<evidence type="ECO:0000313" key="2">
    <source>
        <dbReference type="EMBL" id="GAA4661516.1"/>
    </source>
</evidence>
<keyword evidence="3" id="KW-1185">Reference proteome</keyword>
<protein>
    <submittedName>
        <fullName evidence="2">Uncharacterized protein</fullName>
    </submittedName>
</protein>
<comment type="caution">
    <text evidence="2">The sequence shown here is derived from an EMBL/GenBank/DDBJ whole genome shotgun (WGS) entry which is preliminary data.</text>
</comment>